<evidence type="ECO:0000256" key="3">
    <source>
        <dbReference type="HAMAP-Rule" id="MF_00682"/>
    </source>
</evidence>
<dbReference type="Gene3D" id="1.10.287.110">
    <property type="entry name" value="DnaJ domain"/>
    <property type="match status" value="1"/>
</dbReference>
<comment type="similarity">
    <text evidence="1 3">Belongs to the HscB family.</text>
</comment>
<name>A0A858Q5S4_9GAMM</name>
<dbReference type="NCBIfam" id="TIGR00714">
    <property type="entry name" value="hscB"/>
    <property type="match status" value="1"/>
</dbReference>
<accession>A0A858Q5S4</accession>
<evidence type="ECO:0000259" key="4">
    <source>
        <dbReference type="Pfam" id="PF07743"/>
    </source>
</evidence>
<sequence length="177" mass="20670">MSEMAPRNYFEFFQLPAIFRLDLGMLDSHYLELQARIHPDKAAHLSDVEKRLSLQWATFANEAYHTLKRPLDRARYLLRIHGVDTREEDNTAMPAEFLLEQIEWREEMQDAVTARSEAALDRLGFRLKKEMDHLIESLGAMLDVEQTHPEAAVLVRQLAFLEKLKRDLDQAHALLED</sequence>
<protein>
    <recommendedName>
        <fullName evidence="3">Co-chaperone protein HscB homolog</fullName>
    </recommendedName>
</protein>
<dbReference type="GO" id="GO:0044571">
    <property type="term" value="P:[2Fe-2S] cluster assembly"/>
    <property type="evidence" value="ECO:0007669"/>
    <property type="project" value="InterPro"/>
</dbReference>
<evidence type="ECO:0000313" key="5">
    <source>
        <dbReference type="EMBL" id="QJD29208.1"/>
    </source>
</evidence>
<keyword evidence="2 3" id="KW-0143">Chaperone</keyword>
<dbReference type="InterPro" id="IPR036386">
    <property type="entry name" value="HscB_C_sf"/>
</dbReference>
<evidence type="ECO:0000256" key="1">
    <source>
        <dbReference type="ARBA" id="ARBA00010476"/>
    </source>
</evidence>
<dbReference type="HAMAP" id="MF_00682">
    <property type="entry name" value="HscB"/>
    <property type="match status" value="1"/>
</dbReference>
<dbReference type="GO" id="GO:0006457">
    <property type="term" value="P:protein folding"/>
    <property type="evidence" value="ECO:0007669"/>
    <property type="project" value="UniProtKB-UniRule"/>
</dbReference>
<comment type="function">
    <text evidence="3">Co-chaperone involved in the maturation of iron-sulfur cluster-containing proteins. Seems to help targeting proteins to be folded toward HscA.</text>
</comment>
<dbReference type="InterPro" id="IPR009073">
    <property type="entry name" value="HscB_oligo_C"/>
</dbReference>
<dbReference type="Pfam" id="PF07743">
    <property type="entry name" value="HSCB_C"/>
    <property type="match status" value="1"/>
</dbReference>
<reference evidence="6" key="1">
    <citation type="submission" date="2019-12" db="EMBL/GenBank/DDBJ databases">
        <authorList>
            <person name="Awala S.I."/>
            <person name="Rhee S.K."/>
        </authorList>
    </citation>
    <scope>NUCLEOTIDE SEQUENCE [LARGE SCALE GENOMIC DNA]</scope>
    <source>
        <strain evidence="6">IM1</strain>
    </source>
</reference>
<dbReference type="GO" id="GO:0051087">
    <property type="term" value="F:protein-folding chaperone binding"/>
    <property type="evidence" value="ECO:0007669"/>
    <property type="project" value="InterPro"/>
</dbReference>
<dbReference type="InterPro" id="IPR004640">
    <property type="entry name" value="HscB"/>
</dbReference>
<dbReference type="SUPFAM" id="SSF46565">
    <property type="entry name" value="Chaperone J-domain"/>
    <property type="match status" value="1"/>
</dbReference>
<dbReference type="SUPFAM" id="SSF47144">
    <property type="entry name" value="HSC20 (HSCB), C-terminal oligomerisation domain"/>
    <property type="match status" value="1"/>
</dbReference>
<dbReference type="PANTHER" id="PTHR14021:SF15">
    <property type="entry name" value="IRON-SULFUR CLUSTER CO-CHAPERONE PROTEIN HSCB"/>
    <property type="match status" value="1"/>
</dbReference>
<feature type="domain" description="Co-chaperone HscB C-terminal oligomerisation" evidence="4">
    <location>
        <begin position="93"/>
        <end position="168"/>
    </location>
</feature>
<comment type="subunit">
    <text evidence="3">Interacts with HscA and stimulates its ATPase activity.</text>
</comment>
<evidence type="ECO:0000313" key="6">
    <source>
        <dbReference type="Proteomes" id="UP000503004"/>
    </source>
</evidence>
<dbReference type="GO" id="GO:0001671">
    <property type="term" value="F:ATPase activator activity"/>
    <property type="evidence" value="ECO:0007669"/>
    <property type="project" value="InterPro"/>
</dbReference>
<proteinExistence type="inferred from homology"/>
<dbReference type="NCBIfam" id="NF002935">
    <property type="entry name" value="PRK03578.1"/>
    <property type="match status" value="1"/>
</dbReference>
<keyword evidence="6" id="KW-1185">Reference proteome</keyword>
<dbReference type="AlphaFoldDB" id="A0A858Q5S4"/>
<dbReference type="Gene3D" id="1.20.1280.20">
    <property type="entry name" value="HscB, C-terminal domain"/>
    <property type="match status" value="1"/>
</dbReference>
<dbReference type="Proteomes" id="UP000503004">
    <property type="component" value="Chromosome"/>
</dbReference>
<organism evidence="5 6">
    <name type="scientific">Methylococcus geothermalis</name>
    <dbReference type="NCBI Taxonomy" id="2681310"/>
    <lineage>
        <taxon>Bacteria</taxon>
        <taxon>Pseudomonadati</taxon>
        <taxon>Pseudomonadota</taxon>
        <taxon>Gammaproteobacteria</taxon>
        <taxon>Methylococcales</taxon>
        <taxon>Methylococcaceae</taxon>
        <taxon>Methylococcus</taxon>
    </lineage>
</organism>
<dbReference type="InterPro" id="IPR036869">
    <property type="entry name" value="J_dom_sf"/>
</dbReference>
<evidence type="ECO:0000256" key="2">
    <source>
        <dbReference type="ARBA" id="ARBA00023186"/>
    </source>
</evidence>
<dbReference type="PANTHER" id="PTHR14021">
    <property type="entry name" value="IRON-SULFUR CLUSTER CO-CHAPERONE PROTEIN HSCB"/>
    <property type="match status" value="1"/>
</dbReference>
<dbReference type="RefSeq" id="WP_169602493.1">
    <property type="nucleotide sequence ID" value="NZ_CP046565.1"/>
</dbReference>
<dbReference type="KEGG" id="metu:GNH96_03985"/>
<dbReference type="EMBL" id="CP046565">
    <property type="protein sequence ID" value="QJD29208.1"/>
    <property type="molecule type" value="Genomic_DNA"/>
</dbReference>
<dbReference type="GO" id="GO:0051259">
    <property type="term" value="P:protein complex oligomerization"/>
    <property type="evidence" value="ECO:0007669"/>
    <property type="project" value="InterPro"/>
</dbReference>
<gene>
    <name evidence="3 5" type="primary">hscB</name>
    <name evidence="5" type="ORF">GNH96_03985</name>
</gene>